<sequence>MDRSDTDSDTDREEIEPVPLATCICQRSGFDQQARLDNRSSHPDCSDACCQQGWESSADGACQSDDCEFVAQCGGD</sequence>
<reference evidence="1 2" key="1">
    <citation type="submission" date="2012-06" db="EMBL/GenBank/DDBJ databases">
        <title>Complete sequence of Thiocystis violascens DSM 198.</title>
        <authorList>
            <consortium name="US DOE Joint Genome Institute"/>
            <person name="Lucas S."/>
            <person name="Han J."/>
            <person name="Lapidus A."/>
            <person name="Cheng J.-F."/>
            <person name="Goodwin L."/>
            <person name="Pitluck S."/>
            <person name="Peters L."/>
            <person name="Ovchinnikova G."/>
            <person name="Teshima H."/>
            <person name="Detter J.C."/>
            <person name="Han C."/>
            <person name="Tapia R."/>
            <person name="Land M."/>
            <person name="Hauser L."/>
            <person name="Kyrpides N."/>
            <person name="Ivanova N."/>
            <person name="Pagani I."/>
            <person name="Vogl K."/>
            <person name="Liu Z."/>
            <person name="Frigaard N.-U."/>
            <person name="Bryant D."/>
            <person name="Woyke T."/>
        </authorList>
    </citation>
    <scope>NUCLEOTIDE SEQUENCE [LARGE SCALE GENOMIC DNA]</scope>
    <source>
        <strain evidence="2">ATCC 17096 / DSM 198 / 6111</strain>
    </source>
</reference>
<gene>
    <name evidence="1" type="ordered locus">Thivi_2206</name>
</gene>
<organism evidence="1 2">
    <name type="scientific">Thiocystis violascens (strain ATCC 17096 / DSM 198 / 6111)</name>
    <name type="common">Chromatium violascens</name>
    <dbReference type="NCBI Taxonomy" id="765911"/>
    <lineage>
        <taxon>Bacteria</taxon>
        <taxon>Pseudomonadati</taxon>
        <taxon>Pseudomonadota</taxon>
        <taxon>Gammaproteobacteria</taxon>
        <taxon>Chromatiales</taxon>
        <taxon>Chromatiaceae</taxon>
        <taxon>Thiocystis</taxon>
    </lineage>
</organism>
<dbReference type="STRING" id="765911.Thivi_2206"/>
<dbReference type="HOGENOM" id="CLU_2653382_0_0_6"/>
<dbReference type="KEGG" id="tvi:Thivi_2206"/>
<dbReference type="OrthoDB" id="6194160at2"/>
<dbReference type="AlphaFoldDB" id="I3YAY8"/>
<evidence type="ECO:0000313" key="2">
    <source>
        <dbReference type="Proteomes" id="UP000006062"/>
    </source>
</evidence>
<keyword evidence="2" id="KW-1185">Reference proteome</keyword>
<evidence type="ECO:0000313" key="1">
    <source>
        <dbReference type="EMBL" id="AFL74156.1"/>
    </source>
</evidence>
<proteinExistence type="predicted"/>
<accession>I3YAY8</accession>
<name>I3YAY8_THIV6</name>
<dbReference type="EMBL" id="CP003154">
    <property type="protein sequence ID" value="AFL74156.1"/>
    <property type="molecule type" value="Genomic_DNA"/>
</dbReference>
<dbReference type="Proteomes" id="UP000006062">
    <property type="component" value="Chromosome"/>
</dbReference>
<dbReference type="RefSeq" id="WP_014778604.1">
    <property type="nucleotide sequence ID" value="NC_018012.1"/>
</dbReference>
<protein>
    <submittedName>
        <fullName evidence="1">Uncharacterized protein</fullName>
    </submittedName>
</protein>